<reference evidence="7" key="2">
    <citation type="submission" date="2023-01" db="EMBL/GenBank/DDBJ databases">
        <authorList>
            <person name="Petersen C."/>
        </authorList>
    </citation>
    <scope>NUCLEOTIDE SEQUENCE</scope>
    <source>
        <strain evidence="7">IBT 17514</strain>
    </source>
</reference>
<dbReference type="Gene3D" id="2.60.120.650">
    <property type="entry name" value="Cupin"/>
    <property type="match status" value="1"/>
</dbReference>
<evidence type="ECO:0000256" key="5">
    <source>
        <dbReference type="SAM" id="MobiDB-lite"/>
    </source>
</evidence>
<dbReference type="PROSITE" id="PS51184">
    <property type="entry name" value="JMJC"/>
    <property type="match status" value="1"/>
</dbReference>
<gene>
    <name evidence="7" type="ORF">N7493_007111</name>
</gene>
<feature type="region of interest" description="Disordered" evidence="5">
    <location>
        <begin position="734"/>
        <end position="783"/>
    </location>
</feature>
<keyword evidence="4" id="KW-0539">Nucleus</keyword>
<accession>A0AAD6HJF5</accession>
<dbReference type="InterPro" id="IPR018866">
    <property type="entry name" value="Znf-4CXXC_R1"/>
</dbReference>
<evidence type="ECO:0000256" key="1">
    <source>
        <dbReference type="ARBA" id="ARBA00004123"/>
    </source>
</evidence>
<dbReference type="SMART" id="SM00558">
    <property type="entry name" value="JmjC"/>
    <property type="match status" value="1"/>
</dbReference>
<name>A0AAD6HJF5_9EURO</name>
<dbReference type="Pfam" id="PF10497">
    <property type="entry name" value="zf-4CXXC_R1"/>
    <property type="match status" value="1"/>
</dbReference>
<feature type="domain" description="JmjC" evidence="6">
    <location>
        <begin position="182"/>
        <end position="350"/>
    </location>
</feature>
<organism evidence="7 8">
    <name type="scientific">Penicillium malachiteum</name>
    <dbReference type="NCBI Taxonomy" id="1324776"/>
    <lineage>
        <taxon>Eukaryota</taxon>
        <taxon>Fungi</taxon>
        <taxon>Dikarya</taxon>
        <taxon>Ascomycota</taxon>
        <taxon>Pezizomycotina</taxon>
        <taxon>Eurotiomycetes</taxon>
        <taxon>Eurotiomycetidae</taxon>
        <taxon>Eurotiales</taxon>
        <taxon>Aspergillaceae</taxon>
        <taxon>Penicillium</taxon>
    </lineage>
</organism>
<dbReference type="Pfam" id="PF02373">
    <property type="entry name" value="JmjC"/>
    <property type="match status" value="1"/>
</dbReference>
<sequence>MGPPPRARFEPFPVDLEIDEIVKNTPNFSFAPRIHCDAINEHPKHIFEELIRLNVVMKGVPLVIEGYQSHLNKHLFSRLFLQRSDRRENVRDLVKKESKPMSVSHYVRCLPTLTRSHFRKTERPQRLYLKDIDCPAEWQESLKSLLPPSLFYMNEGPHPYSGPGSDPLPGPDTPTYLETEGQDGKPGNLIARSGDLMSCLPEEMRAQNLMCYIGHEGTYTPAHQEMCASLGHNIMVEASQGHMENGEPTKPGSSIWLMTETKERQVVSEYWSSMLGHNIDIEDHFAQMKAWQAAPFHTYVVEQKPGDLILVPPLAAHQVWNRGTRTMKVAWNRTTVETLKMALDDALPSARMICRDEQYKNKAIIYYALTHYSGLLKNKTSLQHSEVVNLWKDFENLFSLYTDILLSESLSPALEPAKDDIELIKFEGNVVCSYCRCNIFNRFLTCPSCPVGEDDSYDICLDCYVLGRSCKCISGLRWVEQFSWEELRSKHESWRKQIIAMAKEIDSKSRKDQHVPLLSARSMLKWKPIAEICQKQLKIRPWVDIKALNSSPKDKSKSISPSGDGDGDDSDDDGSQPRKRRKLRNGNKEEGMDSCHMCRNIIPSWKLAACSGCNLKYCYAVLFCAFDIQPEEAMGQSHWLCPRCEKRCNCTPCQRDPAMKPHEPKHILLGHDTRKIADPRSVESLVNLRMSNWRWIPNLEANSARRLQQRLADIETKRVETCKENDILMNQTSSVMGKEGGDGSAGITEDPDAIPVDPSLLTLPYTGPVEDDEHPVGNGSAIS</sequence>
<feature type="region of interest" description="Disordered" evidence="5">
    <location>
        <begin position="550"/>
        <end position="592"/>
    </location>
</feature>
<keyword evidence="8" id="KW-1185">Reference proteome</keyword>
<keyword evidence="3" id="KW-0804">Transcription</keyword>
<evidence type="ECO:0000313" key="7">
    <source>
        <dbReference type="EMBL" id="KAJ5719533.1"/>
    </source>
</evidence>
<evidence type="ECO:0000313" key="8">
    <source>
        <dbReference type="Proteomes" id="UP001215712"/>
    </source>
</evidence>
<reference evidence="7" key="1">
    <citation type="journal article" date="2023" name="IMA Fungus">
        <title>Comparative genomic study of the Penicillium genus elucidates a diverse pangenome and 15 lateral gene transfer events.</title>
        <authorList>
            <person name="Petersen C."/>
            <person name="Sorensen T."/>
            <person name="Nielsen M.R."/>
            <person name="Sondergaard T.E."/>
            <person name="Sorensen J.L."/>
            <person name="Fitzpatrick D.A."/>
            <person name="Frisvad J.C."/>
            <person name="Nielsen K.L."/>
        </authorList>
    </citation>
    <scope>NUCLEOTIDE SEQUENCE</scope>
    <source>
        <strain evidence="7">IBT 17514</strain>
    </source>
</reference>
<dbReference type="AlphaFoldDB" id="A0AAD6HJF5"/>
<comment type="subcellular location">
    <subcellularLocation>
        <location evidence="1">Nucleus</location>
    </subcellularLocation>
</comment>
<feature type="compositionally biased region" description="Acidic residues" evidence="5">
    <location>
        <begin position="565"/>
        <end position="574"/>
    </location>
</feature>
<evidence type="ECO:0000256" key="3">
    <source>
        <dbReference type="ARBA" id="ARBA00023163"/>
    </source>
</evidence>
<dbReference type="EMBL" id="JAQJAN010000010">
    <property type="protein sequence ID" value="KAJ5719533.1"/>
    <property type="molecule type" value="Genomic_DNA"/>
</dbReference>
<dbReference type="SUPFAM" id="SSF51197">
    <property type="entry name" value="Clavaminate synthase-like"/>
    <property type="match status" value="1"/>
</dbReference>
<evidence type="ECO:0000256" key="4">
    <source>
        <dbReference type="ARBA" id="ARBA00023242"/>
    </source>
</evidence>
<proteinExistence type="predicted"/>
<dbReference type="GO" id="GO:0005634">
    <property type="term" value="C:nucleus"/>
    <property type="evidence" value="ECO:0007669"/>
    <property type="project" value="UniProtKB-SubCell"/>
</dbReference>
<comment type="caution">
    <text evidence="7">The sequence shown here is derived from an EMBL/GenBank/DDBJ whole genome shotgun (WGS) entry which is preliminary data.</text>
</comment>
<dbReference type="InterPro" id="IPR003347">
    <property type="entry name" value="JmjC_dom"/>
</dbReference>
<protein>
    <submittedName>
        <fullName evidence="7">JmjC domain protein</fullName>
    </submittedName>
</protein>
<evidence type="ECO:0000256" key="2">
    <source>
        <dbReference type="ARBA" id="ARBA00023015"/>
    </source>
</evidence>
<keyword evidence="2" id="KW-0805">Transcription regulation</keyword>
<evidence type="ECO:0000259" key="6">
    <source>
        <dbReference type="PROSITE" id="PS51184"/>
    </source>
</evidence>
<dbReference type="Proteomes" id="UP001215712">
    <property type="component" value="Unassembled WGS sequence"/>
</dbReference>
<feature type="region of interest" description="Disordered" evidence="5">
    <location>
        <begin position="156"/>
        <end position="190"/>
    </location>
</feature>